<feature type="compositionally biased region" description="Pro residues" evidence="1">
    <location>
        <begin position="39"/>
        <end position="49"/>
    </location>
</feature>
<dbReference type="SMART" id="SM00220">
    <property type="entry name" value="S_TKc"/>
    <property type="match status" value="1"/>
</dbReference>
<dbReference type="Gene3D" id="1.10.510.10">
    <property type="entry name" value="Transferase(Phosphotransferase) domain 1"/>
    <property type="match status" value="1"/>
</dbReference>
<keyword evidence="4" id="KW-1185">Reference proteome</keyword>
<evidence type="ECO:0000259" key="2">
    <source>
        <dbReference type="PROSITE" id="PS50011"/>
    </source>
</evidence>
<proteinExistence type="predicted"/>
<dbReference type="Gene3D" id="3.30.200.20">
    <property type="entry name" value="Phosphorylase Kinase, domain 1"/>
    <property type="match status" value="1"/>
</dbReference>
<comment type="caution">
    <text evidence="3">The sequence shown here is derived from an EMBL/GenBank/DDBJ whole genome shotgun (WGS) entry which is preliminary data.</text>
</comment>
<feature type="compositionally biased region" description="Pro residues" evidence="1">
    <location>
        <begin position="94"/>
        <end position="106"/>
    </location>
</feature>
<accession>A0ABN9VEK7</accession>
<dbReference type="PROSITE" id="PS50011">
    <property type="entry name" value="PROTEIN_KINASE_DOM"/>
    <property type="match status" value="1"/>
</dbReference>
<sequence>MFCCAQGPTLRIRIIFAPPRAQGANRQGLLAMAHCAPGPSAPPPAPHPSAPKGAASSAERGRRLRPEAVQAVPTPCARGAHAPRAGPRAAAPRSPSPARPGPPPSSAAPAAGGSPAERPADSEQVPLVLVPGSRIEYFSRSNGCWMPVRVARVDAETGEVVLDVKPNSPLSLEEQRCLLRPRTQPGPSQLDWVRQVLREGRIEAESEALFERYARPSGGVRLVLWEDALAVGAALDALLGTSGAACCVQQRTEDAGGHGLSMGAFREVFWELLWGVQCECGQAMQHRAVPTLPQSGRAFEEAYDLGRDLGSGTFGHVKMATDRRSGTQHAVKIISKAKMLERPHLDSEVDRLSALDHPNIVKLYGHFEDDQQIYLVMDFCSGGELQSVIFESIDSRQHLREAFVACVICQVLLAISHVHSRGILHLDLKPGNILLMPKKRTLPPGRRPAAGHTLCDLGESPHVMVIDLGVAQVFRPGVFECAGPRGTPTTMAPEAWRGEFTPRADVFSCGVVLFELLTLELPFECPADLDADAARRYWATRPRPPWDIARHRSADAAGMCSAMVALERRKRPEARQCLQAPFLAGCPARAAAAPEALASADPEQGAAAAAARERLVLRLAAAPERSLLHTVWPCPSRGPGRRTSCPRCSGSSRNWTWPAPACCSWAA</sequence>
<evidence type="ECO:0000313" key="3">
    <source>
        <dbReference type="EMBL" id="CAK0870600.1"/>
    </source>
</evidence>
<organism evidence="3 4">
    <name type="scientific">Prorocentrum cordatum</name>
    <dbReference type="NCBI Taxonomy" id="2364126"/>
    <lineage>
        <taxon>Eukaryota</taxon>
        <taxon>Sar</taxon>
        <taxon>Alveolata</taxon>
        <taxon>Dinophyceae</taxon>
        <taxon>Prorocentrales</taxon>
        <taxon>Prorocentraceae</taxon>
        <taxon>Prorocentrum</taxon>
    </lineage>
</organism>
<feature type="compositionally biased region" description="Low complexity" evidence="1">
    <location>
        <begin position="77"/>
        <end position="93"/>
    </location>
</feature>
<protein>
    <recommendedName>
        <fullName evidence="2">Protein kinase domain-containing protein</fullName>
    </recommendedName>
</protein>
<dbReference type="InterPro" id="IPR011009">
    <property type="entry name" value="Kinase-like_dom_sf"/>
</dbReference>
<dbReference type="Pfam" id="PF00069">
    <property type="entry name" value="Pkinase"/>
    <property type="match status" value="1"/>
</dbReference>
<dbReference type="PROSITE" id="PS00108">
    <property type="entry name" value="PROTEIN_KINASE_ST"/>
    <property type="match status" value="1"/>
</dbReference>
<feature type="domain" description="Protein kinase" evidence="2">
    <location>
        <begin position="303"/>
        <end position="583"/>
    </location>
</feature>
<feature type="region of interest" description="Disordered" evidence="1">
    <location>
        <begin position="33"/>
        <end position="124"/>
    </location>
</feature>
<reference evidence="3" key="1">
    <citation type="submission" date="2023-10" db="EMBL/GenBank/DDBJ databases">
        <authorList>
            <person name="Chen Y."/>
            <person name="Shah S."/>
            <person name="Dougan E. K."/>
            <person name="Thang M."/>
            <person name="Chan C."/>
        </authorList>
    </citation>
    <scope>NUCLEOTIDE SEQUENCE [LARGE SCALE GENOMIC DNA]</scope>
</reference>
<dbReference type="PANTHER" id="PTHR44167">
    <property type="entry name" value="OVARIAN-SPECIFIC SERINE/THREONINE-PROTEIN KINASE LOK-RELATED"/>
    <property type="match status" value="1"/>
</dbReference>
<dbReference type="InterPro" id="IPR008271">
    <property type="entry name" value="Ser/Thr_kinase_AS"/>
</dbReference>
<gene>
    <name evidence="3" type="ORF">PCOR1329_LOCUS56663</name>
</gene>
<dbReference type="InterPro" id="IPR000719">
    <property type="entry name" value="Prot_kinase_dom"/>
</dbReference>
<evidence type="ECO:0000256" key="1">
    <source>
        <dbReference type="SAM" id="MobiDB-lite"/>
    </source>
</evidence>
<dbReference type="PANTHER" id="PTHR44167:SF24">
    <property type="entry name" value="SERINE_THREONINE-PROTEIN KINASE CHK2"/>
    <property type="match status" value="1"/>
</dbReference>
<feature type="compositionally biased region" description="Low complexity" evidence="1">
    <location>
        <begin position="107"/>
        <end position="117"/>
    </location>
</feature>
<dbReference type="Proteomes" id="UP001189429">
    <property type="component" value="Unassembled WGS sequence"/>
</dbReference>
<dbReference type="SUPFAM" id="SSF56112">
    <property type="entry name" value="Protein kinase-like (PK-like)"/>
    <property type="match status" value="1"/>
</dbReference>
<dbReference type="EMBL" id="CAUYUJ010016978">
    <property type="protein sequence ID" value="CAK0870600.1"/>
    <property type="molecule type" value="Genomic_DNA"/>
</dbReference>
<evidence type="ECO:0000313" key="4">
    <source>
        <dbReference type="Proteomes" id="UP001189429"/>
    </source>
</evidence>
<name>A0ABN9VEK7_9DINO</name>